<dbReference type="GO" id="GO:0006488">
    <property type="term" value="P:dolichol-linked oligosaccharide biosynthetic process"/>
    <property type="evidence" value="ECO:0007669"/>
    <property type="project" value="InterPro"/>
</dbReference>
<feature type="transmembrane region" description="Helical" evidence="15">
    <location>
        <begin position="367"/>
        <end position="391"/>
    </location>
</feature>
<evidence type="ECO:0000256" key="4">
    <source>
        <dbReference type="ARBA" id="ARBA00011967"/>
    </source>
</evidence>
<keyword evidence="10 15" id="KW-1133">Transmembrane helix</keyword>
<evidence type="ECO:0000256" key="8">
    <source>
        <dbReference type="ARBA" id="ARBA00022692"/>
    </source>
</evidence>
<dbReference type="Pfam" id="PF04922">
    <property type="entry name" value="DIE2_ALG10"/>
    <property type="match status" value="1"/>
</dbReference>
<keyword evidence="6" id="KW-0328">Glycosyltransferase</keyword>
<evidence type="ECO:0000256" key="13">
    <source>
        <dbReference type="ARBA" id="ARBA00044727"/>
    </source>
</evidence>
<evidence type="ECO:0000256" key="3">
    <source>
        <dbReference type="ARBA" id="ARBA00010600"/>
    </source>
</evidence>
<reference evidence="16" key="1">
    <citation type="journal article" date="2020" name="Stud. Mycol.">
        <title>101 Dothideomycetes genomes: a test case for predicting lifestyles and emergence of pathogens.</title>
        <authorList>
            <person name="Haridas S."/>
            <person name="Albert R."/>
            <person name="Binder M."/>
            <person name="Bloem J."/>
            <person name="Labutti K."/>
            <person name="Salamov A."/>
            <person name="Andreopoulos B."/>
            <person name="Baker S."/>
            <person name="Barry K."/>
            <person name="Bills G."/>
            <person name="Bluhm B."/>
            <person name="Cannon C."/>
            <person name="Castanera R."/>
            <person name="Culley D."/>
            <person name="Daum C."/>
            <person name="Ezra D."/>
            <person name="Gonzalez J."/>
            <person name="Henrissat B."/>
            <person name="Kuo A."/>
            <person name="Liang C."/>
            <person name="Lipzen A."/>
            <person name="Lutzoni F."/>
            <person name="Magnuson J."/>
            <person name="Mondo S."/>
            <person name="Nolan M."/>
            <person name="Ohm R."/>
            <person name="Pangilinan J."/>
            <person name="Park H.-J."/>
            <person name="Ramirez L."/>
            <person name="Alfaro M."/>
            <person name="Sun H."/>
            <person name="Tritt A."/>
            <person name="Yoshinaga Y."/>
            <person name="Zwiers L.-H."/>
            <person name="Turgeon B."/>
            <person name="Goodwin S."/>
            <person name="Spatafora J."/>
            <person name="Crous P."/>
            <person name="Grigoriev I."/>
        </authorList>
    </citation>
    <scope>NUCLEOTIDE SEQUENCE</scope>
    <source>
        <strain evidence="16">CBS 116435</strain>
    </source>
</reference>
<dbReference type="GO" id="GO:0005789">
    <property type="term" value="C:endoplasmic reticulum membrane"/>
    <property type="evidence" value="ECO:0007669"/>
    <property type="project" value="UniProtKB-SubCell"/>
</dbReference>
<gene>
    <name evidence="16" type="ORF">K431DRAFT_275281</name>
</gene>
<feature type="transmembrane region" description="Helical" evidence="15">
    <location>
        <begin position="553"/>
        <end position="572"/>
    </location>
</feature>
<evidence type="ECO:0000256" key="14">
    <source>
        <dbReference type="ARBA" id="ARBA00048064"/>
    </source>
</evidence>
<organism evidence="16 17">
    <name type="scientific">Polychaeton citri CBS 116435</name>
    <dbReference type="NCBI Taxonomy" id="1314669"/>
    <lineage>
        <taxon>Eukaryota</taxon>
        <taxon>Fungi</taxon>
        <taxon>Dikarya</taxon>
        <taxon>Ascomycota</taxon>
        <taxon>Pezizomycotina</taxon>
        <taxon>Dothideomycetes</taxon>
        <taxon>Dothideomycetidae</taxon>
        <taxon>Capnodiales</taxon>
        <taxon>Capnodiaceae</taxon>
        <taxon>Polychaeton</taxon>
    </lineage>
</organism>
<dbReference type="Proteomes" id="UP000799441">
    <property type="component" value="Unassembled WGS sequence"/>
</dbReference>
<evidence type="ECO:0000256" key="11">
    <source>
        <dbReference type="ARBA" id="ARBA00023136"/>
    </source>
</evidence>
<comment type="pathway">
    <text evidence="2">Protein modification; protein glycosylation.</text>
</comment>
<feature type="transmembrane region" description="Helical" evidence="15">
    <location>
        <begin position="278"/>
        <end position="299"/>
    </location>
</feature>
<evidence type="ECO:0000256" key="7">
    <source>
        <dbReference type="ARBA" id="ARBA00022679"/>
    </source>
</evidence>
<keyword evidence="7" id="KW-0808">Transferase</keyword>
<evidence type="ECO:0000256" key="15">
    <source>
        <dbReference type="SAM" id="Phobius"/>
    </source>
</evidence>
<dbReference type="PIRSF" id="PIRSF028810">
    <property type="entry name" value="Alpha1_2_glucosyltferase_Alg10"/>
    <property type="match status" value="1"/>
</dbReference>
<name>A0A9P4UL83_9PEZI</name>
<evidence type="ECO:0000313" key="17">
    <source>
        <dbReference type="Proteomes" id="UP000799441"/>
    </source>
</evidence>
<comment type="subcellular location">
    <subcellularLocation>
        <location evidence="1">Endoplasmic reticulum membrane</location>
        <topology evidence="1">Multi-pass membrane protein</topology>
    </subcellularLocation>
</comment>
<keyword evidence="17" id="KW-1185">Reference proteome</keyword>
<keyword evidence="9" id="KW-0256">Endoplasmic reticulum</keyword>
<feature type="transmembrane region" description="Helical" evidence="15">
    <location>
        <begin position="411"/>
        <end position="428"/>
    </location>
</feature>
<comment type="similarity">
    <text evidence="3">Belongs to the ALG10 glucosyltransferase family.</text>
</comment>
<keyword evidence="8 15" id="KW-0812">Transmembrane</keyword>
<accession>A0A9P4UL83</accession>
<evidence type="ECO:0000256" key="10">
    <source>
        <dbReference type="ARBA" id="ARBA00022989"/>
    </source>
</evidence>
<evidence type="ECO:0000256" key="1">
    <source>
        <dbReference type="ARBA" id="ARBA00004477"/>
    </source>
</evidence>
<evidence type="ECO:0000256" key="6">
    <source>
        <dbReference type="ARBA" id="ARBA00022676"/>
    </source>
</evidence>
<dbReference type="GO" id="GO:0106073">
    <property type="term" value="F:dolichyl pyrophosphate Glc2Man9GlcNAc2 alpha-1,2-glucosyltransferase activity"/>
    <property type="evidence" value="ECO:0007669"/>
    <property type="project" value="UniProtKB-EC"/>
</dbReference>
<dbReference type="OrthoDB" id="4769at2759"/>
<dbReference type="EC" id="2.4.1.256" evidence="4"/>
<evidence type="ECO:0000256" key="12">
    <source>
        <dbReference type="ARBA" id="ARBA00032069"/>
    </source>
</evidence>
<dbReference type="PANTHER" id="PTHR12989:SF10">
    <property type="entry name" value="DOL-P-GLC:GLC(2)MAN(9)GLCNAC(2)-PP-DOL ALPHA-1,2-GLUCOSYLTRANSFERASE-RELATED"/>
    <property type="match status" value="1"/>
</dbReference>
<comment type="function">
    <text evidence="13">Dol-P-Glc:Glc(2)Man(9)GlcNAc(2)-PP-Dol alpha-1,2-glucosyltransferase that operates in the biosynthetic pathway of dolichol-linked oligosaccharides, the glycan precursors employed in protein asparagine (N)-glycosylation. The assembly of dolichol-linked oligosaccharides begins on the cytosolic side of the endoplasmic reticulum membrane and finishes in its lumen. The sequential addition of sugars to dolichol pyrophosphate produces dolichol-linked oligosaccharides containing fourteen sugars, including two GlcNAcs, nine mannoses and three glucoses. Once assembled, the oligosaccharide is transferred from the lipid to nascent proteins by oligosaccharyltransferases. In the lumen of the endoplasmic reticulum, adds the third and last glucose residue from dolichyl phosphate glucose (Dol-P-Glc) onto the lipid-linked oligosaccharide intermediate Glc(2)Man(9)GlcNAc(2)-PP-Dol to produce Glc(3)Man(9)GlcNAc(2)-PP-Dol.</text>
</comment>
<proteinExistence type="inferred from homology"/>
<evidence type="ECO:0000256" key="2">
    <source>
        <dbReference type="ARBA" id="ARBA00004922"/>
    </source>
</evidence>
<sequence length="590" mass="67408">MDEVLASCAFVLPCAYWATQVIDTVSTPYLDEVFHVRQAQHYCRGNYDIWDPKITTPPGLYVISSYLANVWPFSDFGCNLSGLRLQSTFLMMALWVLLGIVDRAKAQRSDKEFATNVLAHSRANIALFPPLFFFSTLYYTDVASTFSVLAFHHYFVSSHYNRVPTWRRTPILVGLGLLSLTFRQTNVFWIAVFPAVVTLAFEIDTGHQEAKMSMYQKSGGFGDGWTSITKTSWRFRVLFDPPVRDASLEDYGKTFVSMVACTLSSLTTPQRFLNVFDAMAPFIVLISSFIGFVVWNGGVVLGDKSNHVATLHLPQMLYIWPYIVFFSWPLVYSSLLVPPLAIVTKFTTLASLESMLLFRRRHFLPRVRLLVAAISIVLLVINFNTVIHPFTLADNRHYTFYVFRLLIRPRWMRYLAAPVYVICGWACIQSLGAAPSDVPAAEAVAAATKASQDEAISDALVFTKRNPKSLPLPDGEGPATTIFAMIWLGCTTLQLVTAPLVEPRYFILPWIFWRMHIPIRQRRPLPATGDRSTPRSLLSRFKRRYWDAYDHRLHLETMWLLAINAATGYIFLSWTFNWRQEPGQIQRFMW</sequence>
<feature type="transmembrane region" description="Helical" evidence="15">
    <location>
        <begin position="319"/>
        <end position="346"/>
    </location>
</feature>
<comment type="catalytic activity">
    <reaction evidence="14">
        <text>an alpha-D-Glc-(1-&gt;3)-alpha-D-Glc-(1-&gt;3)-alpha-D-Man-(1-&gt;2)-alpha-D-Man-(1-&gt;2)-alpha-D-Man-(1-&gt;3)-[alpha-D-Man-(1-&gt;2)-alpha-D-Man-(1-&gt;3)-[alpha-D-Man-(1-&gt;2)-alpha-D-Man-(1-&gt;6)]-alpha-D-Man-(1-&gt;6)]-beta-D-Man-(1-&gt;4)-beta-D-GlcNAc-(1-&gt;4)-alpha-D-GlcNAc-diphospho-di-trans,poly-cis-dolichol + a di-trans,poly-cis-dolichyl beta-D-glucosyl phosphate = a alpha-D-Glc-(1-&gt;2)-alpha-D-Glc-(1-&gt;3)-alpha-D-Glc-(1-&gt;3)-alpha-D-Man-(1-&gt;2)-alpha-D-Man-(1-&gt;2)-alpha-D-Man-(1-&gt;3)-[alpha-D-Man-(1-&gt;2)-alpha-D-Man-(1-&gt;3)-[alpha-D-Man-(1-&gt;2)-alpha-D-Man-(1-&gt;6)]-alpha-D-Man-(1-&gt;6)]-beta-D-Man-(1-&gt;4)-beta-D-GlcNAc-(1-&gt;4)-alpha-D-GlcNAc-diphospho-di-trans,poly-cis-dolichol + a di-trans,poly-cis-dolichyl phosphate + H(+)</text>
        <dbReference type="Rhea" id="RHEA:29543"/>
        <dbReference type="Rhea" id="RHEA-COMP:19498"/>
        <dbReference type="Rhea" id="RHEA-COMP:19502"/>
        <dbReference type="Rhea" id="RHEA-COMP:19512"/>
        <dbReference type="Rhea" id="RHEA-COMP:19522"/>
        <dbReference type="ChEBI" id="CHEBI:15378"/>
        <dbReference type="ChEBI" id="CHEBI:57525"/>
        <dbReference type="ChEBI" id="CHEBI:57683"/>
        <dbReference type="ChEBI" id="CHEBI:132522"/>
        <dbReference type="ChEBI" id="CHEBI:132523"/>
        <dbReference type="EC" id="2.4.1.256"/>
    </reaction>
    <physiologicalReaction direction="left-to-right" evidence="14">
        <dbReference type="Rhea" id="RHEA:29544"/>
    </physiologicalReaction>
</comment>
<dbReference type="EMBL" id="MU003828">
    <property type="protein sequence ID" value="KAF2718244.1"/>
    <property type="molecule type" value="Genomic_DNA"/>
</dbReference>
<dbReference type="PANTHER" id="PTHR12989">
    <property type="entry name" value="ALPHA-1,2-GLUCOSYLTRANSFERASE ALG10"/>
    <property type="match status" value="1"/>
</dbReference>
<evidence type="ECO:0000256" key="5">
    <source>
        <dbReference type="ARBA" id="ARBA00018512"/>
    </source>
</evidence>
<feature type="transmembrane region" description="Helical" evidence="15">
    <location>
        <begin position="83"/>
        <end position="101"/>
    </location>
</feature>
<dbReference type="AlphaFoldDB" id="A0A9P4UL83"/>
<protein>
    <recommendedName>
        <fullName evidence="5">Dol-P-Glc:Glc(2)Man(9)GlcNAc(2)-PP-Dol alpha-1,2-glucosyltransferase</fullName>
        <ecNumber evidence="4">2.4.1.256</ecNumber>
    </recommendedName>
    <alternativeName>
        <fullName evidence="12">Asparagine-linked glycosylation protein 10</fullName>
    </alternativeName>
</protein>
<keyword evidence="11 15" id="KW-0472">Membrane</keyword>
<evidence type="ECO:0000313" key="16">
    <source>
        <dbReference type="EMBL" id="KAF2718244.1"/>
    </source>
</evidence>
<comment type="caution">
    <text evidence="16">The sequence shown here is derived from an EMBL/GenBank/DDBJ whole genome shotgun (WGS) entry which is preliminary data.</text>
</comment>
<evidence type="ECO:0000256" key="9">
    <source>
        <dbReference type="ARBA" id="ARBA00022824"/>
    </source>
</evidence>
<dbReference type="InterPro" id="IPR016900">
    <property type="entry name" value="Alg10"/>
</dbReference>